<dbReference type="InterPro" id="IPR002347">
    <property type="entry name" value="SDR_fam"/>
</dbReference>
<dbReference type="InterPro" id="IPR036291">
    <property type="entry name" value="NAD(P)-bd_dom_sf"/>
</dbReference>
<keyword evidence="1" id="KW-0560">Oxidoreductase</keyword>
<sequence length="273" mass="29604">VMVGGPFTVDLSKKGKVIAVAGCDSGVGLETALELYRRGAQVHMLCDSFEAAIAAMNEQMKEDLKKVQGNPDDPGLIALYQCKLSSFQLIRSSAANVMKAVSHIDALIVSNMDPGPNGGFTRTEDGHETTWQANHLGPVLLTELLLPLLEKSKEGRVVIATSKIYAESPKVDLTTIDTVMGYKNSQDAYAKSKLANVMYTRELARRLKQKGSKVAINCLDQDEKTSLYLAAEVKGVSGGYFVECKRAEESESARDDDACKNLYDYSLKAVGLA</sequence>
<dbReference type="GO" id="GO:0016491">
    <property type="term" value="F:oxidoreductase activity"/>
    <property type="evidence" value="ECO:0007669"/>
    <property type="project" value="UniProtKB-KW"/>
</dbReference>
<reference evidence="2" key="1">
    <citation type="submission" date="2023-10" db="EMBL/GenBank/DDBJ databases">
        <title>Genome assembly of Pristionchus species.</title>
        <authorList>
            <person name="Yoshida K."/>
            <person name="Sommer R.J."/>
        </authorList>
    </citation>
    <scope>NUCLEOTIDE SEQUENCE</scope>
    <source>
        <strain evidence="2">RS0144</strain>
    </source>
</reference>
<organism evidence="2 3">
    <name type="scientific">Pristionchus entomophagus</name>
    <dbReference type="NCBI Taxonomy" id="358040"/>
    <lineage>
        <taxon>Eukaryota</taxon>
        <taxon>Metazoa</taxon>
        <taxon>Ecdysozoa</taxon>
        <taxon>Nematoda</taxon>
        <taxon>Chromadorea</taxon>
        <taxon>Rhabditida</taxon>
        <taxon>Rhabditina</taxon>
        <taxon>Diplogasteromorpha</taxon>
        <taxon>Diplogasteroidea</taxon>
        <taxon>Neodiplogasteridae</taxon>
        <taxon>Pristionchus</taxon>
    </lineage>
</organism>
<evidence type="ECO:0000313" key="3">
    <source>
        <dbReference type="Proteomes" id="UP001432027"/>
    </source>
</evidence>
<name>A0AAV5SIS6_9BILA</name>
<dbReference type="PRINTS" id="PR00081">
    <property type="entry name" value="GDHRDH"/>
</dbReference>
<dbReference type="GO" id="GO:0015031">
    <property type="term" value="P:protein transport"/>
    <property type="evidence" value="ECO:0007669"/>
    <property type="project" value="InterPro"/>
</dbReference>
<dbReference type="EMBL" id="BTSX01000002">
    <property type="protein sequence ID" value="GMS82532.1"/>
    <property type="molecule type" value="Genomic_DNA"/>
</dbReference>
<dbReference type="AlphaFoldDB" id="A0AAV5SIS6"/>
<dbReference type="PANTHER" id="PTHR43157">
    <property type="entry name" value="PHOSPHATIDYLINOSITOL-GLYCAN BIOSYNTHESIS CLASS F PROTEIN-RELATED"/>
    <property type="match status" value="1"/>
</dbReference>
<dbReference type="Proteomes" id="UP001432027">
    <property type="component" value="Unassembled WGS sequence"/>
</dbReference>
<evidence type="ECO:0000256" key="1">
    <source>
        <dbReference type="ARBA" id="ARBA00023002"/>
    </source>
</evidence>
<dbReference type="SUPFAM" id="SSF51735">
    <property type="entry name" value="NAD(P)-binding Rossmann-fold domains"/>
    <property type="match status" value="1"/>
</dbReference>
<feature type="non-terminal residue" evidence="2">
    <location>
        <position position="1"/>
    </location>
</feature>
<dbReference type="Pfam" id="PF00106">
    <property type="entry name" value="adh_short"/>
    <property type="match status" value="1"/>
</dbReference>
<gene>
    <name evidence="2" type="ORF">PENTCL1PPCAC_4707</name>
</gene>
<dbReference type="Gene3D" id="3.40.50.720">
    <property type="entry name" value="NAD(P)-binding Rossmann-like Domain"/>
    <property type="match status" value="1"/>
</dbReference>
<protein>
    <recommendedName>
        <fullName evidence="4">Dehydrogenase</fullName>
    </recommendedName>
</protein>
<accession>A0AAV5SIS6</accession>
<evidence type="ECO:0000313" key="2">
    <source>
        <dbReference type="EMBL" id="GMS82532.1"/>
    </source>
</evidence>
<comment type="caution">
    <text evidence="2">The sequence shown here is derived from an EMBL/GenBank/DDBJ whole genome shotgun (WGS) entry which is preliminary data.</text>
</comment>
<proteinExistence type="predicted"/>
<dbReference type="PANTHER" id="PTHR43157:SF31">
    <property type="entry name" value="PHOSPHATIDYLINOSITOL-GLYCAN BIOSYNTHESIS CLASS F PROTEIN"/>
    <property type="match status" value="1"/>
</dbReference>
<keyword evidence="3" id="KW-1185">Reference proteome</keyword>
<evidence type="ECO:0008006" key="4">
    <source>
        <dbReference type="Google" id="ProtNLM"/>
    </source>
</evidence>